<dbReference type="EMBL" id="JAOQAZ010000025">
    <property type="protein sequence ID" value="KAJ4252865.1"/>
    <property type="molecule type" value="Genomic_DNA"/>
</dbReference>
<dbReference type="AlphaFoldDB" id="A0A9W8RT62"/>
<feature type="region of interest" description="Disordered" evidence="1">
    <location>
        <begin position="1"/>
        <end position="39"/>
    </location>
</feature>
<protein>
    <submittedName>
        <fullName evidence="2">Uncharacterized protein</fullName>
    </submittedName>
</protein>
<keyword evidence="3" id="KW-1185">Reference proteome</keyword>
<organism evidence="2 3">
    <name type="scientific">Fusarium torreyae</name>
    <dbReference type="NCBI Taxonomy" id="1237075"/>
    <lineage>
        <taxon>Eukaryota</taxon>
        <taxon>Fungi</taxon>
        <taxon>Dikarya</taxon>
        <taxon>Ascomycota</taxon>
        <taxon>Pezizomycotina</taxon>
        <taxon>Sordariomycetes</taxon>
        <taxon>Hypocreomycetidae</taxon>
        <taxon>Hypocreales</taxon>
        <taxon>Nectriaceae</taxon>
        <taxon>Fusarium</taxon>
    </lineage>
</organism>
<dbReference type="OrthoDB" id="3431997at2759"/>
<reference evidence="2" key="1">
    <citation type="submission" date="2022-09" db="EMBL/GenBank/DDBJ databases">
        <title>Fusarium specimens isolated from Avocado Roots.</title>
        <authorList>
            <person name="Stajich J."/>
            <person name="Roper C."/>
            <person name="Heimlech-Rivalta G."/>
        </authorList>
    </citation>
    <scope>NUCLEOTIDE SEQUENCE</scope>
    <source>
        <strain evidence="2">CF00136</strain>
    </source>
</reference>
<evidence type="ECO:0000313" key="3">
    <source>
        <dbReference type="Proteomes" id="UP001152049"/>
    </source>
</evidence>
<dbReference type="Proteomes" id="UP001152049">
    <property type="component" value="Unassembled WGS sequence"/>
</dbReference>
<evidence type="ECO:0000256" key="1">
    <source>
        <dbReference type="SAM" id="MobiDB-lite"/>
    </source>
</evidence>
<feature type="compositionally biased region" description="Polar residues" evidence="1">
    <location>
        <begin position="30"/>
        <end position="39"/>
    </location>
</feature>
<evidence type="ECO:0000313" key="2">
    <source>
        <dbReference type="EMBL" id="KAJ4252865.1"/>
    </source>
</evidence>
<sequence>MDKNQQATTLPDLAPPSYDNYRLDSEEFNAPSQISSQPKGSTIKFPPKLIFNVRWLSTTSFLGPTKDEPLFAVRTPNKLTHCMGRGQILLRDGLDKLSPAIASVGPEKGSFLTRSLIRVAPKPCATNQEHVEISMSGDWTRRHEFSLRLDSGKTERFEWRNSRGDEVRNLSGGYSFGWKLVRLDSTPVIPGSPGTSWGYTSDGKEVVAVGAHPRFFHKSPEFTFLGAGACGDLGETFEIVAVMGFLRLYELAVQYSSINTSVVASSTSVLVIA</sequence>
<accession>A0A9W8RT62</accession>
<name>A0A9W8RT62_9HYPO</name>
<comment type="caution">
    <text evidence="2">The sequence shown here is derived from an EMBL/GenBank/DDBJ whole genome shotgun (WGS) entry which is preliminary data.</text>
</comment>
<proteinExistence type="predicted"/>
<gene>
    <name evidence="2" type="ORF">NW762_010771</name>
</gene>